<keyword evidence="2" id="KW-0812">Transmembrane</keyword>
<keyword evidence="2" id="KW-0472">Membrane</keyword>
<dbReference type="Pfam" id="PF14410">
    <property type="entry name" value="GH-E"/>
    <property type="match status" value="1"/>
</dbReference>
<dbReference type="EMBL" id="CP031229">
    <property type="protein sequence ID" value="AXH97397.1"/>
    <property type="molecule type" value="Genomic_DNA"/>
</dbReference>
<dbReference type="Proteomes" id="UP000253790">
    <property type="component" value="Chromosome"/>
</dbReference>
<proteinExistence type="predicted"/>
<evidence type="ECO:0000256" key="1">
    <source>
        <dbReference type="SAM" id="MobiDB-lite"/>
    </source>
</evidence>
<dbReference type="OrthoDB" id="4981820at2"/>
<evidence type="ECO:0000256" key="2">
    <source>
        <dbReference type="SAM" id="Phobius"/>
    </source>
</evidence>
<dbReference type="CDD" id="cd20745">
    <property type="entry name" value="FIX_RhsA_AHH_HNH-like"/>
    <property type="match status" value="1"/>
</dbReference>
<gene>
    <name evidence="4" type="ORF">DV701_15910</name>
</gene>
<organism evidence="4 5">
    <name type="scientific">Ornithinimicrobium avium</name>
    <dbReference type="NCBI Taxonomy" id="2283195"/>
    <lineage>
        <taxon>Bacteria</taxon>
        <taxon>Bacillati</taxon>
        <taxon>Actinomycetota</taxon>
        <taxon>Actinomycetes</taxon>
        <taxon>Micrococcales</taxon>
        <taxon>Ornithinimicrobiaceae</taxon>
        <taxon>Ornithinimicrobium</taxon>
    </lineage>
</organism>
<keyword evidence="2" id="KW-1133">Transmembrane helix</keyword>
<protein>
    <recommendedName>
        <fullName evidence="3">Toxin YqcG C-terminal domain-containing protein</fullName>
    </recommendedName>
</protein>
<feature type="region of interest" description="Disordered" evidence="1">
    <location>
        <begin position="1"/>
        <end position="50"/>
    </location>
</feature>
<sequence length="653" mass="70884">MAENRGDGLEPPSERFDSLTPPWGGRREEGRVRERSAPPSARRRRLRGAEPAEVRHRFKSLRGTPRNVAARVADWESRGWEVATWGKGRFLERVILRKAILDRRRGFLTPTGWLVMALVAVLLVTLTGVLTRDYFSEVRSDARAAVRALKSGDLAGSGQHLAVHRGEQDFAFYFASNVTPRDIGDALGTVAGSSEDAPFRAGVDVNAYEIVLTDLAGTLALATHGRGKRNLPPSWTEDFVAATTTPLALYGQHDGFFDREGKLREKQDLANKANLLLVLSRGYWSTEFLQAVTRDFHAYDVREGKGAWPKANPGRDVKFAPAPSGVYLTDGILALTAALTANPAASEWAFTSFLPGSQKIAESDYAIGKFTHYLLFEHRFAETPDGDSVGVTAVLTALAVAIESTTWASGPVDAQAVQVAFNDVGPLHDAAVLQALAQQVIEVSGCSWAPRDYWNCTRAGAGVVWRWAQRWGHVVLEILSEAPALVGPLASATNTTWYAIEGDFEAAGLSLATALPGIGVGKIAKSVKGGLQAQRAASEAAHVAQVTRQIQAGADPAMTRVLLKSHTRAEIEALAPRDAQGRYIDPNTGQSIVGKPDIGHKPGYEWRCTQAKARHEGWSRQQLIDYENDPSHYQLEAPSSNRSRAFEAVACAP</sequence>
<keyword evidence="5" id="KW-1185">Reference proteome</keyword>
<feature type="transmembrane region" description="Helical" evidence="2">
    <location>
        <begin position="107"/>
        <end position="130"/>
    </location>
</feature>
<evidence type="ECO:0000313" key="4">
    <source>
        <dbReference type="EMBL" id="AXH97397.1"/>
    </source>
</evidence>
<evidence type="ECO:0000259" key="3">
    <source>
        <dbReference type="Pfam" id="PF14410"/>
    </source>
</evidence>
<feature type="compositionally biased region" description="Basic and acidic residues" evidence="1">
    <location>
        <begin position="1"/>
        <end position="17"/>
    </location>
</feature>
<name>A0A345NQT9_9MICO</name>
<dbReference type="AlphaFoldDB" id="A0A345NQT9"/>
<feature type="domain" description="Toxin YqcG C-terminal" evidence="3">
    <location>
        <begin position="581"/>
        <end position="647"/>
    </location>
</feature>
<dbReference type="InterPro" id="IPR026835">
    <property type="entry name" value="YqcG_C"/>
</dbReference>
<feature type="compositionally biased region" description="Basic and acidic residues" evidence="1">
    <location>
        <begin position="25"/>
        <end position="36"/>
    </location>
</feature>
<evidence type="ECO:0000313" key="5">
    <source>
        <dbReference type="Proteomes" id="UP000253790"/>
    </source>
</evidence>
<dbReference type="KEGG" id="orn:DV701_15910"/>
<accession>A0A345NQT9</accession>
<reference evidence="4 5" key="1">
    <citation type="submission" date="2018-07" db="EMBL/GenBank/DDBJ databases">
        <title>Complete genome sequencing of Ornithinimicrobium sp. AMA3305.</title>
        <authorList>
            <person name="Bae J.-W."/>
        </authorList>
    </citation>
    <scope>NUCLEOTIDE SEQUENCE [LARGE SCALE GENOMIC DNA]</scope>
    <source>
        <strain evidence="4 5">AMA3305</strain>
    </source>
</reference>